<feature type="domain" description="Alanine racemase N-terminal" evidence="5">
    <location>
        <begin position="6"/>
        <end position="215"/>
    </location>
</feature>
<keyword evidence="7" id="KW-1185">Reference proteome</keyword>
<dbReference type="PANTHER" id="PTHR10146:SF14">
    <property type="entry name" value="PYRIDOXAL PHOSPHATE HOMEOSTASIS PROTEIN"/>
    <property type="match status" value="1"/>
</dbReference>
<comment type="cofactor">
    <cofactor evidence="3">
        <name>pyridoxal 5'-phosphate</name>
        <dbReference type="ChEBI" id="CHEBI:597326"/>
    </cofactor>
</comment>
<sequence>MADSVIAENIAAIKKDIPENVTLVGVTKHRSVEETQAVVDAGVYDLGENKVQEFLAKVDEIKGPVRWHFIGHLQRNKVKYLMGKVSLIHSVHSIELLKTIEKESAKHDVKTNVLIQFNLAEEGSKSGFMAEEYKLVMEEAGNCPHLEIQGLMCIGPMTKNSDEIHKVFKHLKELYDTIEKEYHGENIKMQYLSMGMTDDYPIAIEEGATIVRIGRKIFNR</sequence>
<dbReference type="PANTHER" id="PTHR10146">
    <property type="entry name" value="PROLINE SYNTHETASE CO-TRANSCRIBED BACTERIAL HOMOLOG PROTEIN"/>
    <property type="match status" value="1"/>
</dbReference>
<evidence type="ECO:0000313" key="7">
    <source>
        <dbReference type="Proteomes" id="UP000218387"/>
    </source>
</evidence>
<name>A0A4P9C6D7_EUBML</name>
<dbReference type="Pfam" id="PF01168">
    <property type="entry name" value="Ala_racemase_N"/>
    <property type="match status" value="1"/>
</dbReference>
<dbReference type="FunFam" id="3.20.20.10:FF:000018">
    <property type="entry name" value="Pyridoxal phosphate homeostasis protein"/>
    <property type="match status" value="1"/>
</dbReference>
<dbReference type="NCBIfam" id="TIGR00044">
    <property type="entry name" value="YggS family pyridoxal phosphate-dependent enzyme"/>
    <property type="match status" value="1"/>
</dbReference>
<proteinExistence type="inferred from homology"/>
<dbReference type="InterPro" id="IPR011078">
    <property type="entry name" value="PyrdxlP_homeostasis"/>
</dbReference>
<evidence type="ECO:0000256" key="3">
    <source>
        <dbReference type="PIRSR" id="PIRSR004848-1"/>
    </source>
</evidence>
<protein>
    <recommendedName>
        <fullName evidence="2">Pyridoxal phosphate homeostasis protein</fullName>
        <shortName evidence="2">PLP homeostasis protein</shortName>
    </recommendedName>
</protein>
<evidence type="ECO:0000313" key="6">
    <source>
        <dbReference type="EMBL" id="QCT71039.1"/>
    </source>
</evidence>
<dbReference type="AlphaFoldDB" id="A0A4P9C6D7"/>
<evidence type="ECO:0000256" key="4">
    <source>
        <dbReference type="RuleBase" id="RU004514"/>
    </source>
</evidence>
<dbReference type="Gene3D" id="3.20.20.10">
    <property type="entry name" value="Alanine racemase"/>
    <property type="match status" value="1"/>
</dbReference>
<dbReference type="HAMAP" id="MF_02087">
    <property type="entry name" value="PLP_homeostasis"/>
    <property type="match status" value="1"/>
</dbReference>
<dbReference type="PROSITE" id="PS01211">
    <property type="entry name" value="UPF0001"/>
    <property type="match status" value="1"/>
</dbReference>
<reference evidence="6 7" key="1">
    <citation type="submission" date="2018-05" db="EMBL/GenBank/DDBJ databases">
        <title>Genome comparison of Eubacterium sp.</title>
        <authorList>
            <person name="Feng Y."/>
            <person name="Sanchez-Andrea I."/>
            <person name="Stams A.J.M."/>
            <person name="De Vos W.M."/>
        </authorList>
    </citation>
    <scope>NUCLEOTIDE SEQUENCE [LARGE SCALE GENOMIC DNA]</scope>
    <source>
        <strain evidence="6 7">YI</strain>
    </source>
</reference>
<evidence type="ECO:0000256" key="1">
    <source>
        <dbReference type="ARBA" id="ARBA00022898"/>
    </source>
</evidence>
<dbReference type="SUPFAM" id="SSF51419">
    <property type="entry name" value="PLP-binding barrel"/>
    <property type="match status" value="1"/>
</dbReference>
<dbReference type="InterPro" id="IPR001608">
    <property type="entry name" value="Ala_racemase_N"/>
</dbReference>
<gene>
    <name evidence="6" type="ORF">CPZ25_006770</name>
</gene>
<evidence type="ECO:0000259" key="5">
    <source>
        <dbReference type="Pfam" id="PF01168"/>
    </source>
</evidence>
<feature type="modified residue" description="N6-(pyridoxal phosphate)lysine" evidence="2 3">
    <location>
        <position position="28"/>
    </location>
</feature>
<dbReference type="EMBL" id="CP029487">
    <property type="protein sequence ID" value="QCT71039.1"/>
    <property type="molecule type" value="Genomic_DNA"/>
</dbReference>
<dbReference type="PIRSF" id="PIRSF004848">
    <property type="entry name" value="YBL036c_PLPDEIII"/>
    <property type="match status" value="1"/>
</dbReference>
<comment type="function">
    <text evidence="2">Pyridoxal 5'-phosphate (PLP)-binding protein, which is involved in PLP homeostasis.</text>
</comment>
<keyword evidence="1 2" id="KW-0663">Pyridoxal phosphate</keyword>
<dbReference type="KEGG" id="emt:CPZ25_006770"/>
<dbReference type="Proteomes" id="UP000218387">
    <property type="component" value="Chromosome"/>
</dbReference>
<dbReference type="CDD" id="cd00635">
    <property type="entry name" value="PLPDE_III_YBL036c_like"/>
    <property type="match status" value="1"/>
</dbReference>
<organism evidence="6 7">
    <name type="scientific">Eubacterium maltosivorans</name>
    <dbReference type="NCBI Taxonomy" id="2041044"/>
    <lineage>
        <taxon>Bacteria</taxon>
        <taxon>Bacillati</taxon>
        <taxon>Bacillota</taxon>
        <taxon>Clostridia</taxon>
        <taxon>Eubacteriales</taxon>
        <taxon>Eubacteriaceae</taxon>
        <taxon>Eubacterium</taxon>
    </lineage>
</organism>
<accession>A0A4P9C6D7</accession>
<dbReference type="GO" id="GO:0030170">
    <property type="term" value="F:pyridoxal phosphate binding"/>
    <property type="evidence" value="ECO:0007669"/>
    <property type="project" value="UniProtKB-UniRule"/>
</dbReference>
<dbReference type="RefSeq" id="WP_096919968.1">
    <property type="nucleotide sequence ID" value="NZ_CP029487.1"/>
</dbReference>
<evidence type="ECO:0000256" key="2">
    <source>
        <dbReference type="HAMAP-Rule" id="MF_02087"/>
    </source>
</evidence>
<comment type="similarity">
    <text evidence="2 4">Belongs to the pyridoxal phosphate-binding protein YggS/PROSC family.</text>
</comment>
<dbReference type="InterPro" id="IPR029066">
    <property type="entry name" value="PLP-binding_barrel"/>
</dbReference>